<protein>
    <submittedName>
        <fullName evidence="2">Uncharacterized protein</fullName>
    </submittedName>
</protein>
<dbReference type="AlphaFoldDB" id="A0AB74CQ80"/>
<accession>A0AB74CQ80</accession>
<evidence type="ECO:0000313" key="2">
    <source>
        <dbReference type="EMBL" id="ROX52581.1"/>
    </source>
</evidence>
<dbReference type="EMBL" id="RKNM01000042">
    <property type="protein sequence ID" value="ROX52581.1"/>
    <property type="molecule type" value="Genomic_DNA"/>
</dbReference>
<sequence>MLVTILLALALPVASNIVNAEAVKPTEGVASNGSKKLNTSFDKMQSIANRSQEVTDPAIVTATRNLAMNKINSKKIIINGENTTLAWNDSKVLSIEKDGMIFKSISVPVEGEKYSYFSNLTIVFDKNENVVTYSESLITKSKNNKFVISSYIEGNKTSTQQTDLDYVDNSALEEGLVSLKENVRESREVNDRGIGAIAGCIAAIAGINATVAYLIAGTCIAACPAVAPICAACIAGVCTIGAADIAGVIACFNL</sequence>
<dbReference type="Proteomes" id="UP000281752">
    <property type="component" value="Unassembled WGS sequence"/>
</dbReference>
<name>A0AB74CQ80_ENTFC</name>
<evidence type="ECO:0000313" key="3">
    <source>
        <dbReference type="Proteomes" id="UP000281752"/>
    </source>
</evidence>
<proteinExistence type="predicted"/>
<comment type="caution">
    <text evidence="2">The sequence shown here is derived from an EMBL/GenBank/DDBJ whole genome shotgun (WGS) entry which is preliminary data.</text>
</comment>
<organism evidence="2 3">
    <name type="scientific">Enterococcus faecium</name>
    <name type="common">Streptococcus faecium</name>
    <dbReference type="NCBI Taxonomy" id="1352"/>
    <lineage>
        <taxon>Bacteria</taxon>
        <taxon>Bacillati</taxon>
        <taxon>Bacillota</taxon>
        <taxon>Bacilli</taxon>
        <taxon>Lactobacillales</taxon>
        <taxon>Enterococcaceae</taxon>
        <taxon>Enterococcus</taxon>
    </lineage>
</organism>
<feature type="chain" id="PRO_5044494311" evidence="1">
    <location>
        <begin position="21"/>
        <end position="254"/>
    </location>
</feature>
<evidence type="ECO:0000256" key="1">
    <source>
        <dbReference type="SAM" id="SignalP"/>
    </source>
</evidence>
<dbReference type="RefSeq" id="WP_123838108.1">
    <property type="nucleotide sequence ID" value="NZ_RKNG01000012.1"/>
</dbReference>
<feature type="signal peptide" evidence="1">
    <location>
        <begin position="1"/>
        <end position="20"/>
    </location>
</feature>
<keyword evidence="1" id="KW-0732">Signal</keyword>
<reference evidence="2 3" key="1">
    <citation type="submission" date="2018-10" db="EMBL/GenBank/DDBJ databases">
        <title>Genotypes and phenotypes of Enterococci isolated from broiler chickens.</title>
        <authorList>
            <person name="Muhammad A.R."/>
            <person name="Diarra M.S."/>
        </authorList>
    </citation>
    <scope>NUCLEOTIDE SEQUENCE [LARGE SCALE GENOMIC DNA]</scope>
    <source>
        <strain evidence="2 3">P5 C A 35</strain>
    </source>
</reference>
<gene>
    <name evidence="2" type="ORF">EGW36_14015</name>
</gene>